<evidence type="ECO:0000256" key="4">
    <source>
        <dbReference type="ARBA" id="ARBA00022519"/>
    </source>
</evidence>
<keyword evidence="3" id="KW-1003">Cell membrane</keyword>
<gene>
    <name evidence="10" type="ORF">AMJ39_02485</name>
</gene>
<dbReference type="Pfam" id="PF00482">
    <property type="entry name" value="T2SSF"/>
    <property type="match status" value="2"/>
</dbReference>
<dbReference type="Gene3D" id="1.20.81.30">
    <property type="entry name" value="Type II secretion system (T2SS), domain F"/>
    <property type="match status" value="2"/>
</dbReference>
<comment type="similarity">
    <text evidence="2">Belongs to the GSP F family.</text>
</comment>
<feature type="domain" description="Type II secretion system protein GspF" evidence="9">
    <location>
        <begin position="270"/>
        <end position="392"/>
    </location>
</feature>
<proteinExistence type="inferred from homology"/>
<feature type="transmembrane region" description="Helical" evidence="8">
    <location>
        <begin position="171"/>
        <end position="197"/>
    </location>
</feature>
<dbReference type="AlphaFoldDB" id="A0A0S7WUW1"/>
<protein>
    <submittedName>
        <fullName evidence="10">Pilus assembly protein PilC</fullName>
    </submittedName>
</protein>
<dbReference type="PANTHER" id="PTHR30012">
    <property type="entry name" value="GENERAL SECRETION PATHWAY PROTEIN"/>
    <property type="match status" value="1"/>
</dbReference>
<feature type="domain" description="Type II secretion system protein GspF" evidence="9">
    <location>
        <begin position="67"/>
        <end position="190"/>
    </location>
</feature>
<dbReference type="InterPro" id="IPR003004">
    <property type="entry name" value="GspF/PilC"/>
</dbReference>
<dbReference type="PATRIC" id="fig|1703770.3.peg.943"/>
<dbReference type="PANTHER" id="PTHR30012:SF7">
    <property type="entry name" value="PROTEIN TRANSPORT PROTEIN HOFC HOMOLOG"/>
    <property type="match status" value="1"/>
</dbReference>
<evidence type="ECO:0000256" key="7">
    <source>
        <dbReference type="ARBA" id="ARBA00023136"/>
    </source>
</evidence>
<evidence type="ECO:0000256" key="8">
    <source>
        <dbReference type="SAM" id="Phobius"/>
    </source>
</evidence>
<dbReference type="GO" id="GO:0015628">
    <property type="term" value="P:protein secretion by the type II secretion system"/>
    <property type="evidence" value="ECO:0007669"/>
    <property type="project" value="TreeGrafter"/>
</dbReference>
<evidence type="ECO:0000313" key="11">
    <source>
        <dbReference type="Proteomes" id="UP000052008"/>
    </source>
</evidence>
<dbReference type="FunFam" id="1.20.81.30:FF:000001">
    <property type="entry name" value="Type II secretion system protein F"/>
    <property type="match status" value="2"/>
</dbReference>
<evidence type="ECO:0000256" key="1">
    <source>
        <dbReference type="ARBA" id="ARBA00004429"/>
    </source>
</evidence>
<name>A0A0S7WUW1_UNCT6</name>
<evidence type="ECO:0000313" key="10">
    <source>
        <dbReference type="EMBL" id="KPJ53960.1"/>
    </source>
</evidence>
<dbReference type="Proteomes" id="UP000052008">
    <property type="component" value="Unassembled WGS sequence"/>
</dbReference>
<accession>A0A0S7WUW1</accession>
<organism evidence="10 11">
    <name type="scientific">candidate division TA06 bacterium DG_24</name>
    <dbReference type="NCBI Taxonomy" id="1703770"/>
    <lineage>
        <taxon>Bacteria</taxon>
        <taxon>Bacteria division TA06</taxon>
    </lineage>
</organism>
<sequence length="401" mass="43344">MATYTWKGTLPSGKITSGELVAENQAAVVAALRARKIIVSSIREKPREIHLPLLGGGKVRSRDLAVFTRQFATMINSGLPLVSCLEIQSRQVEKETFRKVLREVMHDVEGGMTLAEALRKQKRVFSDLYVNMVEAGEAGGALDIILVRLANYLEKAEALARKIKGAMIYPAIVVTIAIAATAIILVAVIPTFANMFISMGAELPLPTRIVIALSNFVRHWFIAGIIGAVALVVGLRFFYRSPRGRLTLDRILLRVPVLGTLIQKSAIARFSRTLGTLLSSGVSILEALEITARTAGNQVVQNAVMEARASISEGATIAGPLENVGVFPPMVVQMISIGEATGGLDEMLNKIADFYDTEVDQAVENLTSALEPIIIVFLGVIVGGMVIAMYLPIFKIVTLIH</sequence>
<dbReference type="PRINTS" id="PR00812">
    <property type="entry name" value="BCTERIALGSPF"/>
</dbReference>
<comment type="caution">
    <text evidence="10">The sequence shown here is derived from an EMBL/GenBank/DDBJ whole genome shotgun (WGS) entry which is preliminary data.</text>
</comment>
<evidence type="ECO:0000256" key="3">
    <source>
        <dbReference type="ARBA" id="ARBA00022475"/>
    </source>
</evidence>
<keyword evidence="4" id="KW-0997">Cell inner membrane</keyword>
<evidence type="ECO:0000256" key="2">
    <source>
        <dbReference type="ARBA" id="ARBA00005745"/>
    </source>
</evidence>
<comment type="subcellular location">
    <subcellularLocation>
        <location evidence="1">Cell inner membrane</location>
        <topology evidence="1">Multi-pass membrane protein</topology>
    </subcellularLocation>
</comment>
<feature type="transmembrane region" description="Helical" evidence="8">
    <location>
        <begin position="217"/>
        <end position="239"/>
    </location>
</feature>
<keyword evidence="6 8" id="KW-1133">Transmembrane helix</keyword>
<reference evidence="10 11" key="1">
    <citation type="journal article" date="2015" name="Microbiome">
        <title>Genomic resolution of linkages in carbon, nitrogen, and sulfur cycling among widespread estuary sediment bacteria.</title>
        <authorList>
            <person name="Baker B.J."/>
            <person name="Lazar C.S."/>
            <person name="Teske A.P."/>
            <person name="Dick G.J."/>
        </authorList>
    </citation>
    <scope>NUCLEOTIDE SEQUENCE [LARGE SCALE GENOMIC DNA]</scope>
    <source>
        <strain evidence="10">DG_24</strain>
    </source>
</reference>
<keyword evidence="5 8" id="KW-0812">Transmembrane</keyword>
<feature type="transmembrane region" description="Helical" evidence="8">
    <location>
        <begin position="373"/>
        <end position="393"/>
    </location>
</feature>
<dbReference type="STRING" id="1703770.AMJ39_02485"/>
<evidence type="ECO:0000256" key="5">
    <source>
        <dbReference type="ARBA" id="ARBA00022692"/>
    </source>
</evidence>
<keyword evidence="7 8" id="KW-0472">Membrane</keyword>
<dbReference type="GO" id="GO:0005886">
    <property type="term" value="C:plasma membrane"/>
    <property type="evidence" value="ECO:0007669"/>
    <property type="project" value="UniProtKB-SubCell"/>
</dbReference>
<evidence type="ECO:0000259" key="9">
    <source>
        <dbReference type="Pfam" id="PF00482"/>
    </source>
</evidence>
<dbReference type="InterPro" id="IPR042094">
    <property type="entry name" value="T2SS_GspF_sf"/>
</dbReference>
<dbReference type="InterPro" id="IPR018076">
    <property type="entry name" value="T2SS_GspF_dom"/>
</dbReference>
<dbReference type="EMBL" id="LIZS01000009">
    <property type="protein sequence ID" value="KPJ53960.1"/>
    <property type="molecule type" value="Genomic_DNA"/>
</dbReference>
<evidence type="ECO:0000256" key="6">
    <source>
        <dbReference type="ARBA" id="ARBA00022989"/>
    </source>
</evidence>